<organism evidence="1 2">
    <name type="scientific">Solanum tuberosum</name>
    <name type="common">Potato</name>
    <dbReference type="NCBI Taxonomy" id="4113"/>
    <lineage>
        <taxon>Eukaryota</taxon>
        <taxon>Viridiplantae</taxon>
        <taxon>Streptophyta</taxon>
        <taxon>Embryophyta</taxon>
        <taxon>Tracheophyta</taxon>
        <taxon>Spermatophyta</taxon>
        <taxon>Magnoliopsida</taxon>
        <taxon>eudicotyledons</taxon>
        <taxon>Gunneridae</taxon>
        <taxon>Pentapetalae</taxon>
        <taxon>asterids</taxon>
        <taxon>lamiids</taxon>
        <taxon>Solanales</taxon>
        <taxon>Solanaceae</taxon>
        <taxon>Solanoideae</taxon>
        <taxon>Solaneae</taxon>
        <taxon>Solanum</taxon>
    </lineage>
</organism>
<dbReference type="Gramene" id="PGSC0003DMT400031824">
    <property type="protein sequence ID" value="PGSC0003DMT400031824"/>
    <property type="gene ID" value="PGSC0003DMG400012208"/>
</dbReference>
<proteinExistence type="predicted"/>
<dbReference type="ExpressionAtlas" id="M1AWB6">
    <property type="expression patterns" value="baseline"/>
</dbReference>
<accession>M1AWB6</accession>
<name>M1AWB6_SOLTU</name>
<dbReference type="EnsemblPlants" id="PGSC0003DMT400031824">
    <property type="protein sequence ID" value="PGSC0003DMT400031824"/>
    <property type="gene ID" value="PGSC0003DMG400012208"/>
</dbReference>
<keyword evidence="2" id="KW-1185">Reference proteome</keyword>
<dbReference type="Proteomes" id="UP000011115">
    <property type="component" value="Unassembled WGS sequence"/>
</dbReference>
<reference evidence="1" key="2">
    <citation type="submission" date="2015-06" db="UniProtKB">
        <authorList>
            <consortium name="EnsemblPlants"/>
        </authorList>
    </citation>
    <scope>IDENTIFICATION</scope>
    <source>
        <strain evidence="1">DM1-3 516 R44</strain>
    </source>
</reference>
<evidence type="ECO:0000313" key="2">
    <source>
        <dbReference type="Proteomes" id="UP000011115"/>
    </source>
</evidence>
<sequence>MPDATCRARPIFQASGFLGGEQHTKQARHTKLFSSVVIYFILSHASRSSNLKLDSI</sequence>
<dbReference type="OrthoDB" id="10253709at2759"/>
<dbReference type="AlphaFoldDB" id="M1AWB6"/>
<reference evidence="2" key="1">
    <citation type="journal article" date="2011" name="Nature">
        <title>Genome sequence and analysis of the tuber crop potato.</title>
        <authorList>
            <consortium name="The Potato Genome Sequencing Consortium"/>
        </authorList>
    </citation>
    <scope>NUCLEOTIDE SEQUENCE [LARGE SCALE GENOMIC DNA]</scope>
    <source>
        <strain evidence="2">cv. DM1-3 516 R44</strain>
    </source>
</reference>
<evidence type="ECO:0000313" key="1">
    <source>
        <dbReference type="EnsemblPlants" id="PGSC0003DMT400031824"/>
    </source>
</evidence>
<protein>
    <submittedName>
        <fullName evidence="1">Mitochondrial carrier protein</fullName>
    </submittedName>
</protein>
<dbReference type="HOGENOM" id="CLU_3018108_0_0_1"/>
<gene>
    <name evidence="1" type="primary">LOC102599020</name>
</gene>